<keyword evidence="3" id="KW-1185">Reference proteome</keyword>
<protein>
    <recommendedName>
        <fullName evidence="4">Serum amyloid A protein</fullName>
    </recommendedName>
</protein>
<reference evidence="2" key="2">
    <citation type="submission" date="2025-08" db="UniProtKB">
        <authorList>
            <consortium name="Ensembl"/>
        </authorList>
    </citation>
    <scope>IDENTIFICATION</scope>
</reference>
<dbReference type="PROSITE" id="PS00992">
    <property type="entry name" value="SAA"/>
    <property type="match status" value="1"/>
</dbReference>
<dbReference type="Gene3D" id="1.10.132.110">
    <property type="entry name" value="Serum amyloid A protein"/>
    <property type="match status" value="1"/>
</dbReference>
<evidence type="ECO:0000313" key="3">
    <source>
        <dbReference type="Proteomes" id="UP000314981"/>
    </source>
</evidence>
<reference evidence="2 3" key="1">
    <citation type="submission" date="2018-11" db="EMBL/GenBank/DDBJ databases">
        <title>Haplotype-resolved cattle genomes.</title>
        <authorList>
            <person name="Low W.Y."/>
            <person name="Tearle R."/>
            <person name="Bickhart D.M."/>
            <person name="Rosen B.D."/>
            <person name="Koren S."/>
            <person name="Rhie A."/>
            <person name="Hiendleder S."/>
            <person name="Phillippy A.M."/>
            <person name="Smith T.P.L."/>
            <person name="Williams J.L."/>
        </authorList>
    </citation>
    <scope>NUCLEOTIDE SEQUENCE [LARGE SCALE GENOMIC DNA]</scope>
</reference>
<dbReference type="PRINTS" id="PR00306">
    <property type="entry name" value="SERUMAMYLOID"/>
</dbReference>
<evidence type="ECO:0000313" key="2">
    <source>
        <dbReference type="Ensembl" id="ENSBIXP00000002392.1"/>
    </source>
</evidence>
<comment type="similarity">
    <text evidence="1">Belongs to the SAA family.</text>
</comment>
<dbReference type="AlphaFoldDB" id="A0A4W2BTW0"/>
<dbReference type="GO" id="GO:0005576">
    <property type="term" value="C:extracellular region"/>
    <property type="evidence" value="ECO:0007669"/>
    <property type="project" value="InterPro"/>
</dbReference>
<reference evidence="2" key="3">
    <citation type="submission" date="2025-09" db="UniProtKB">
        <authorList>
            <consortium name="Ensembl"/>
        </authorList>
    </citation>
    <scope>IDENTIFICATION</scope>
</reference>
<evidence type="ECO:0008006" key="4">
    <source>
        <dbReference type="Google" id="ProtNLM"/>
    </source>
</evidence>
<accession>A0A4W2BTW0</accession>
<sequence>MTCKDFPRAPVQLFSSRPTSQGWLSINIATTPQQAGTSRSDPLGISTMKLFTGLILCSLVLGVHSQWMSFFGEAYEGAKDMWRAYSDMREANYKDADKYFHARGNYDAARRGPGGAWAAKVISYAREPFEYVAFKEKVFSSACAALLHGCFLAQSAIAPGKQLLLKSGQSLAASALIKSVRCLDTLKKQVGRYMAFSEVARSSSELPRQQNNSIFDRL</sequence>
<evidence type="ECO:0000256" key="1">
    <source>
        <dbReference type="ARBA" id="ARBA00007745"/>
    </source>
</evidence>
<proteinExistence type="inferred from homology"/>
<dbReference type="InterPro" id="IPR000096">
    <property type="entry name" value="Serum_amyloid_A"/>
</dbReference>
<name>A0A4W2BTW0_BOBOX</name>
<organism evidence="2 3">
    <name type="scientific">Bos indicus x Bos taurus</name>
    <name type="common">Hybrid cattle</name>
    <dbReference type="NCBI Taxonomy" id="30522"/>
    <lineage>
        <taxon>Eukaryota</taxon>
        <taxon>Metazoa</taxon>
        <taxon>Chordata</taxon>
        <taxon>Craniata</taxon>
        <taxon>Vertebrata</taxon>
        <taxon>Euteleostomi</taxon>
        <taxon>Mammalia</taxon>
        <taxon>Eutheria</taxon>
        <taxon>Laurasiatheria</taxon>
        <taxon>Artiodactyla</taxon>
        <taxon>Ruminantia</taxon>
        <taxon>Pecora</taxon>
        <taxon>Bovidae</taxon>
        <taxon>Bovinae</taxon>
        <taxon>Bos</taxon>
    </lineage>
</organism>
<dbReference type="SMART" id="SM00197">
    <property type="entry name" value="SAA"/>
    <property type="match status" value="1"/>
</dbReference>
<dbReference type="PANTHER" id="PTHR23424:SF30">
    <property type="entry name" value="SERUM AMYLOID A-2 PROTEIN"/>
    <property type="match status" value="1"/>
</dbReference>
<dbReference type="Ensembl" id="ENSBIXT00000012003.1">
    <property type="protein sequence ID" value="ENSBIXP00000002392.1"/>
    <property type="gene ID" value="ENSBIXG00000008864.1"/>
</dbReference>
<dbReference type="PANTHER" id="PTHR23424">
    <property type="entry name" value="SERUM AMYLOID A"/>
    <property type="match status" value="1"/>
</dbReference>
<gene>
    <name evidence="2" type="primary">LOC113885873</name>
</gene>
<dbReference type="InterPro" id="IPR052464">
    <property type="entry name" value="Synovial_Prolif_Regulator"/>
</dbReference>
<dbReference type="Proteomes" id="UP000314981">
    <property type="component" value="Chromosome 29"/>
</dbReference>
<dbReference type="Pfam" id="PF00277">
    <property type="entry name" value="SAA"/>
    <property type="match status" value="1"/>
</dbReference>